<name>A0A0N4X4T6_HAEPC</name>
<accession>A0A0N4X4T6</accession>
<organism evidence="1">
    <name type="scientific">Haemonchus placei</name>
    <name type="common">Barber's pole worm</name>
    <dbReference type="NCBI Taxonomy" id="6290"/>
    <lineage>
        <taxon>Eukaryota</taxon>
        <taxon>Metazoa</taxon>
        <taxon>Ecdysozoa</taxon>
        <taxon>Nematoda</taxon>
        <taxon>Chromadorea</taxon>
        <taxon>Rhabditida</taxon>
        <taxon>Rhabditina</taxon>
        <taxon>Rhabditomorpha</taxon>
        <taxon>Strongyloidea</taxon>
        <taxon>Trichostrongylidae</taxon>
        <taxon>Haemonchus</taxon>
    </lineage>
</organism>
<protein>
    <submittedName>
        <fullName evidence="1">NADH dehydrogenase subunit 2</fullName>
    </submittedName>
</protein>
<proteinExistence type="predicted"/>
<dbReference type="AlphaFoldDB" id="A0A0N4X4T6"/>
<dbReference type="WBParaSite" id="HPLM_0001937801-mRNA-1">
    <property type="protein sequence ID" value="HPLM_0001937801-mRNA-1"/>
    <property type="gene ID" value="HPLM_0001937801"/>
</dbReference>
<reference evidence="1" key="1">
    <citation type="submission" date="2017-02" db="UniProtKB">
        <authorList>
            <consortium name="WormBaseParasite"/>
        </authorList>
    </citation>
    <scope>IDENTIFICATION</scope>
</reference>
<evidence type="ECO:0000313" key="1">
    <source>
        <dbReference type="WBParaSite" id="HPLM_0001937801-mRNA-1"/>
    </source>
</evidence>
<sequence length="41" mass="4302">LMMLSAAPVPVIVTFASKTTLNSSPALNTSEHRTLVTLGTM</sequence>